<dbReference type="PROSITE" id="PS50132">
    <property type="entry name" value="RGS"/>
    <property type="match status" value="1"/>
</dbReference>
<feature type="transmembrane region" description="Helical" evidence="1">
    <location>
        <begin position="43"/>
        <end position="66"/>
    </location>
</feature>
<dbReference type="InterPro" id="IPR016137">
    <property type="entry name" value="RGS"/>
</dbReference>
<dbReference type="SUPFAM" id="SSF48097">
    <property type="entry name" value="Regulator of G-protein signaling, RGS"/>
    <property type="match status" value="1"/>
</dbReference>
<evidence type="ECO:0000313" key="4">
    <source>
        <dbReference type="Proteomes" id="UP001162131"/>
    </source>
</evidence>
<dbReference type="Proteomes" id="UP001162131">
    <property type="component" value="Unassembled WGS sequence"/>
</dbReference>
<keyword evidence="4" id="KW-1185">Reference proteome</keyword>
<feature type="transmembrane region" description="Helical" evidence="1">
    <location>
        <begin position="203"/>
        <end position="221"/>
    </location>
</feature>
<keyword evidence="1" id="KW-1133">Transmembrane helix</keyword>
<gene>
    <name evidence="3" type="ORF">BSTOLATCC_MIC29727</name>
</gene>
<sequence>MAVANAILEGSWGFIIVSAIIFYGACVWYIYHKRDFQEIYARSPGILILSIIVNCVEVIGSISLGFIQIMGFYWEMKIALPVFIVYNTAHQIFYISNLLRMYRLNLLDKIRAGINMTHKEYLSKQSRLSNRWNLKIAVYYAAPVSLLFTGFAFAQSIVTDESPFVLDLIYNIMADSLTFFEEVGYTIFLFKIRKIKHLTNLKAELYLFLGVWSLGFSGPFIPMWIFHFYIVPIRNLSMLIITFISLYETSTHFHKIPISSLRDPRIILEDFTVYRYFRQFASRSANPLLMQFLEFLIKINLYKLEPSLEKAGEIYDTFLKDKDLIPDSISKGTIQCLIEVKDSINLRSTLFSDIEFYIYHQFDWFVYPEFTTSQEYRELLLETE</sequence>
<keyword evidence="1" id="KW-0472">Membrane</keyword>
<feature type="transmembrane region" description="Helical" evidence="1">
    <location>
        <begin position="12"/>
        <end position="31"/>
    </location>
</feature>
<keyword evidence="1" id="KW-0812">Transmembrane</keyword>
<feature type="domain" description="RGS" evidence="2">
    <location>
        <begin position="267"/>
        <end position="380"/>
    </location>
</feature>
<organism evidence="3 4">
    <name type="scientific">Blepharisma stoltei</name>
    <dbReference type="NCBI Taxonomy" id="1481888"/>
    <lineage>
        <taxon>Eukaryota</taxon>
        <taxon>Sar</taxon>
        <taxon>Alveolata</taxon>
        <taxon>Ciliophora</taxon>
        <taxon>Postciliodesmatophora</taxon>
        <taxon>Heterotrichea</taxon>
        <taxon>Heterotrichida</taxon>
        <taxon>Blepharismidae</taxon>
        <taxon>Blepharisma</taxon>
    </lineage>
</organism>
<evidence type="ECO:0000313" key="3">
    <source>
        <dbReference type="EMBL" id="CAG9321818.1"/>
    </source>
</evidence>
<evidence type="ECO:0000259" key="2">
    <source>
        <dbReference type="PROSITE" id="PS50132"/>
    </source>
</evidence>
<proteinExistence type="predicted"/>
<protein>
    <recommendedName>
        <fullName evidence="2">RGS domain-containing protein</fullName>
    </recommendedName>
</protein>
<feature type="transmembrane region" description="Helical" evidence="1">
    <location>
        <begin position="227"/>
        <end position="247"/>
    </location>
</feature>
<reference evidence="3" key="1">
    <citation type="submission" date="2021-09" db="EMBL/GenBank/DDBJ databases">
        <authorList>
            <consortium name="AG Swart"/>
            <person name="Singh M."/>
            <person name="Singh A."/>
            <person name="Seah K."/>
            <person name="Emmerich C."/>
        </authorList>
    </citation>
    <scope>NUCLEOTIDE SEQUENCE</scope>
    <source>
        <strain evidence="3">ATCC30299</strain>
    </source>
</reference>
<feature type="transmembrane region" description="Helical" evidence="1">
    <location>
        <begin position="78"/>
        <end position="99"/>
    </location>
</feature>
<accession>A0AAU9J3S2</accession>
<dbReference type="AlphaFoldDB" id="A0AAU9J3S2"/>
<feature type="transmembrane region" description="Helical" evidence="1">
    <location>
        <begin position="169"/>
        <end position="191"/>
    </location>
</feature>
<dbReference type="Pfam" id="PF00615">
    <property type="entry name" value="RGS"/>
    <property type="match status" value="1"/>
</dbReference>
<feature type="transmembrane region" description="Helical" evidence="1">
    <location>
        <begin position="137"/>
        <end position="157"/>
    </location>
</feature>
<dbReference type="InterPro" id="IPR044926">
    <property type="entry name" value="RGS_subdomain_2"/>
</dbReference>
<dbReference type="Gene3D" id="1.10.167.10">
    <property type="entry name" value="Regulator of G-protein Signalling 4, domain 2"/>
    <property type="match status" value="1"/>
</dbReference>
<dbReference type="EMBL" id="CAJZBQ010000029">
    <property type="protein sequence ID" value="CAG9321818.1"/>
    <property type="molecule type" value="Genomic_DNA"/>
</dbReference>
<name>A0AAU9J3S2_9CILI</name>
<comment type="caution">
    <text evidence="3">The sequence shown here is derived from an EMBL/GenBank/DDBJ whole genome shotgun (WGS) entry which is preliminary data.</text>
</comment>
<dbReference type="InterPro" id="IPR036305">
    <property type="entry name" value="RGS_sf"/>
</dbReference>
<evidence type="ECO:0000256" key="1">
    <source>
        <dbReference type="SAM" id="Phobius"/>
    </source>
</evidence>